<dbReference type="EMBL" id="HBIC01016656">
    <property type="protein sequence ID" value="CAE0279580.1"/>
    <property type="molecule type" value="Transcribed_RNA"/>
</dbReference>
<evidence type="ECO:0000256" key="1">
    <source>
        <dbReference type="ARBA" id="ARBA00005290"/>
    </source>
</evidence>
<evidence type="ECO:0000256" key="6">
    <source>
        <dbReference type="RuleBase" id="RU365059"/>
    </source>
</evidence>
<evidence type="ECO:0000256" key="2">
    <source>
        <dbReference type="ARBA" id="ARBA00014587"/>
    </source>
</evidence>
<dbReference type="AlphaFoldDB" id="A0A7S3GXW3"/>
<comment type="subunit">
    <text evidence="6">Binds to RNA polymerase II (RNAPII).</text>
</comment>
<dbReference type="FunFam" id="3.40.50.300:FF:000338">
    <property type="entry name" value="GPN-loop GTPase 2"/>
    <property type="match status" value="1"/>
</dbReference>
<keyword evidence="3 6" id="KW-0547">Nucleotide-binding</keyword>
<protein>
    <recommendedName>
        <fullName evidence="2 6">GPN-loop GTPase 3</fullName>
    </recommendedName>
</protein>
<sequence>MGKFIQLVIGPAGVGKSSYCKTIQDHCRLSKRTMQVANLDPAAEHFTYDAAFDVRDLVNLDQVMEEFGYGPNGGLVYCMEYLYQNSDWLHDELDNFGDDEYILLDCPGQIELYSHLPIMHNLARLLTSWGYRVASVYLLDALFVLEPAKFISGCMLSLSCMLHLELPHINVITKCDIADKEQIEAILDKEGSSFISSLDKKSPAKLRRFTNAIGSVIDDFMIVSFVMLDVTDEESIDDVLNRTDHAIQYGEDIEPKEPKDEDMDNEHDG</sequence>
<keyword evidence="4 6" id="KW-0378">Hydrolase</keyword>
<dbReference type="PANTHER" id="PTHR21231:SF7">
    <property type="entry name" value="GPN-LOOP GTPASE 3"/>
    <property type="match status" value="1"/>
</dbReference>
<dbReference type="Gene3D" id="3.40.50.300">
    <property type="entry name" value="P-loop containing nucleotide triphosphate hydrolases"/>
    <property type="match status" value="1"/>
</dbReference>
<feature type="region of interest" description="Disordered" evidence="7">
    <location>
        <begin position="248"/>
        <end position="269"/>
    </location>
</feature>
<reference evidence="8" key="1">
    <citation type="submission" date="2021-01" db="EMBL/GenBank/DDBJ databases">
        <authorList>
            <person name="Corre E."/>
            <person name="Pelletier E."/>
            <person name="Niang G."/>
            <person name="Scheremetjew M."/>
            <person name="Finn R."/>
            <person name="Kale V."/>
            <person name="Holt S."/>
            <person name="Cochrane G."/>
            <person name="Meng A."/>
            <person name="Brown T."/>
            <person name="Cohen L."/>
        </authorList>
    </citation>
    <scope>NUCLEOTIDE SEQUENCE</scope>
    <source>
        <strain evidence="8">CCAP 955/1</strain>
    </source>
</reference>
<dbReference type="InterPro" id="IPR030228">
    <property type="entry name" value="Gpn3"/>
</dbReference>
<organism evidence="8">
    <name type="scientific">Spumella elongata</name>
    <dbReference type="NCBI Taxonomy" id="89044"/>
    <lineage>
        <taxon>Eukaryota</taxon>
        <taxon>Sar</taxon>
        <taxon>Stramenopiles</taxon>
        <taxon>Ochrophyta</taxon>
        <taxon>Chrysophyceae</taxon>
        <taxon>Chromulinales</taxon>
        <taxon>Chromulinaceae</taxon>
        <taxon>Spumella</taxon>
    </lineage>
</organism>
<comment type="function">
    <text evidence="6">Small GTPase required for proper nuclear import of RNA polymerase II and III (RNAPII and RNAPIII). May act at an RNAP assembly step prior to nuclear import.</text>
</comment>
<feature type="compositionally biased region" description="Acidic residues" evidence="7">
    <location>
        <begin position="260"/>
        <end position="269"/>
    </location>
</feature>
<dbReference type="GO" id="GO:0005525">
    <property type="term" value="F:GTP binding"/>
    <property type="evidence" value="ECO:0007669"/>
    <property type="project" value="UniProtKB-KW"/>
</dbReference>
<evidence type="ECO:0000256" key="3">
    <source>
        <dbReference type="ARBA" id="ARBA00022741"/>
    </source>
</evidence>
<dbReference type="InterPro" id="IPR004130">
    <property type="entry name" value="Gpn"/>
</dbReference>
<evidence type="ECO:0000256" key="7">
    <source>
        <dbReference type="SAM" id="MobiDB-lite"/>
    </source>
</evidence>
<dbReference type="SUPFAM" id="SSF52540">
    <property type="entry name" value="P-loop containing nucleoside triphosphate hydrolases"/>
    <property type="match status" value="1"/>
</dbReference>
<dbReference type="InterPro" id="IPR027417">
    <property type="entry name" value="P-loop_NTPase"/>
</dbReference>
<dbReference type="PANTHER" id="PTHR21231">
    <property type="entry name" value="XPA-BINDING PROTEIN 1-RELATED"/>
    <property type="match status" value="1"/>
</dbReference>
<gene>
    <name evidence="8" type="ORF">SELO1098_LOCUS8413</name>
</gene>
<dbReference type="GO" id="GO:0003924">
    <property type="term" value="F:GTPase activity"/>
    <property type="evidence" value="ECO:0007669"/>
    <property type="project" value="TreeGrafter"/>
</dbReference>
<dbReference type="CDD" id="cd17872">
    <property type="entry name" value="GPN3"/>
    <property type="match status" value="1"/>
</dbReference>
<comment type="similarity">
    <text evidence="1 6">Belongs to the GPN-loop GTPase family.</text>
</comment>
<evidence type="ECO:0000256" key="4">
    <source>
        <dbReference type="ARBA" id="ARBA00022801"/>
    </source>
</evidence>
<keyword evidence="5 6" id="KW-0342">GTP-binding</keyword>
<proteinExistence type="inferred from homology"/>
<evidence type="ECO:0000256" key="5">
    <source>
        <dbReference type="ARBA" id="ARBA00023134"/>
    </source>
</evidence>
<accession>A0A7S3GXW3</accession>
<dbReference type="Pfam" id="PF03029">
    <property type="entry name" value="ATP_bind_1"/>
    <property type="match status" value="1"/>
</dbReference>
<name>A0A7S3GXW3_9STRA</name>
<evidence type="ECO:0000313" key="8">
    <source>
        <dbReference type="EMBL" id="CAE0279580.1"/>
    </source>
</evidence>